<dbReference type="InterPro" id="IPR003140">
    <property type="entry name" value="PLipase/COase/thioEstase"/>
</dbReference>
<evidence type="ECO:0000256" key="1">
    <source>
        <dbReference type="ARBA" id="ARBA00022729"/>
    </source>
</evidence>
<dbReference type="AlphaFoldDB" id="A0A653AJS9"/>
<dbReference type="InterPro" id="IPR029058">
    <property type="entry name" value="AB_hydrolase_fold"/>
</dbReference>
<gene>
    <name evidence="4" type="ORF">TRIP_D430017</name>
</gene>
<evidence type="ECO:0000313" key="4">
    <source>
        <dbReference type="EMBL" id="VBB47965.1"/>
    </source>
</evidence>
<dbReference type="GO" id="GO:0016787">
    <property type="term" value="F:hydrolase activity"/>
    <property type="evidence" value="ECO:0007669"/>
    <property type="project" value="InterPro"/>
</dbReference>
<protein>
    <recommendedName>
        <fullName evidence="3">Phospholipase/carboxylesterase/thioesterase domain-containing protein</fullName>
    </recommendedName>
</protein>
<accession>A0A653AJS9</accession>
<dbReference type="PANTHER" id="PTHR43037">
    <property type="entry name" value="UNNAMED PRODUCT-RELATED"/>
    <property type="match status" value="1"/>
</dbReference>
<evidence type="ECO:0000256" key="2">
    <source>
        <dbReference type="SAM" id="SignalP"/>
    </source>
</evidence>
<reference evidence="4" key="1">
    <citation type="submission" date="2018-07" db="EMBL/GenBank/DDBJ databases">
        <authorList>
            <consortium name="Genoscope - CEA"/>
            <person name="William W."/>
        </authorList>
    </citation>
    <scope>NUCLEOTIDE SEQUENCE</scope>
    <source>
        <strain evidence="4">IK1</strain>
    </source>
</reference>
<sequence length="255" mass="29847">MKKIILLVMILSSFLNGFSQTDLFQKREFIYKGDTLKYRVLFPDNYDKTRTYPIVLFLHGSGERGNDNEKQLVHGSWLFTNPQNRKDYPSIVIFPQCPEKEYWVKLDEKSNDKFSFLEKPEITKPLFLVKKLMDYFIKNESVDKKRVYVMGLSMGGMGTFDLICRYPKYFTAAIPICGGVYEPRLKKVKKMPIRIFHGTADNVVNVDFSRNAYYELKADGSYKAELILFPGVGHNSWDSAFTYPDFLGWLYYQEK</sequence>
<name>A0A653AJS9_9BACT</name>
<dbReference type="Gene3D" id="3.40.50.1820">
    <property type="entry name" value="alpha/beta hydrolase"/>
    <property type="match status" value="1"/>
</dbReference>
<proteinExistence type="predicted"/>
<dbReference type="SUPFAM" id="SSF53474">
    <property type="entry name" value="alpha/beta-Hydrolases"/>
    <property type="match status" value="1"/>
</dbReference>
<dbReference type="Pfam" id="PF02230">
    <property type="entry name" value="Abhydrolase_2"/>
    <property type="match status" value="1"/>
</dbReference>
<feature type="signal peptide" evidence="2">
    <location>
        <begin position="1"/>
        <end position="21"/>
    </location>
</feature>
<dbReference type="InterPro" id="IPR050955">
    <property type="entry name" value="Plant_Biomass_Hydrol_Est"/>
</dbReference>
<keyword evidence="1 2" id="KW-0732">Signal</keyword>
<dbReference type="EMBL" id="UPXZ01000038">
    <property type="protein sequence ID" value="VBB47965.1"/>
    <property type="molecule type" value="Genomic_DNA"/>
</dbReference>
<feature type="chain" id="PRO_5024986345" description="Phospholipase/carboxylesterase/thioesterase domain-containing protein" evidence="2">
    <location>
        <begin position="22"/>
        <end position="255"/>
    </location>
</feature>
<evidence type="ECO:0000259" key="3">
    <source>
        <dbReference type="Pfam" id="PF02230"/>
    </source>
</evidence>
<dbReference type="PANTHER" id="PTHR43037:SF1">
    <property type="entry name" value="BLL1128 PROTEIN"/>
    <property type="match status" value="1"/>
</dbReference>
<feature type="domain" description="Phospholipase/carboxylesterase/thioesterase" evidence="3">
    <location>
        <begin position="51"/>
        <end position="240"/>
    </location>
</feature>
<organism evidence="4">
    <name type="scientific">uncultured Paludibacter sp</name>
    <dbReference type="NCBI Taxonomy" id="497635"/>
    <lineage>
        <taxon>Bacteria</taxon>
        <taxon>Pseudomonadati</taxon>
        <taxon>Bacteroidota</taxon>
        <taxon>Bacteroidia</taxon>
        <taxon>Bacteroidales</taxon>
        <taxon>Paludibacteraceae</taxon>
        <taxon>Paludibacter</taxon>
        <taxon>environmental samples</taxon>
    </lineage>
</organism>